<evidence type="ECO:0008006" key="4">
    <source>
        <dbReference type="Google" id="ProtNLM"/>
    </source>
</evidence>
<feature type="transmembrane region" description="Helical" evidence="1">
    <location>
        <begin position="189"/>
        <end position="208"/>
    </location>
</feature>
<feature type="transmembrane region" description="Helical" evidence="1">
    <location>
        <begin position="30"/>
        <end position="47"/>
    </location>
</feature>
<keyword evidence="1" id="KW-0812">Transmembrane</keyword>
<dbReference type="AlphaFoldDB" id="A0A927J0R8"/>
<keyword evidence="3" id="KW-1185">Reference proteome</keyword>
<keyword evidence="1" id="KW-0472">Membrane</keyword>
<reference evidence="2" key="2">
    <citation type="submission" date="2020-09" db="EMBL/GenBank/DDBJ databases">
        <authorList>
            <person name="Yu Y."/>
        </authorList>
    </citation>
    <scope>NUCLEOTIDE SEQUENCE</scope>
    <source>
        <strain evidence="2">KCTC 49039</strain>
    </source>
</reference>
<keyword evidence="1" id="KW-1133">Transmembrane helix</keyword>
<feature type="transmembrane region" description="Helical" evidence="1">
    <location>
        <begin position="160"/>
        <end position="183"/>
    </location>
</feature>
<feature type="transmembrane region" description="Helical" evidence="1">
    <location>
        <begin position="111"/>
        <end position="129"/>
    </location>
</feature>
<evidence type="ECO:0000313" key="2">
    <source>
        <dbReference type="EMBL" id="MBD8079784.1"/>
    </source>
</evidence>
<name>A0A927J0R8_9MICO</name>
<feature type="transmembrane region" description="Helical" evidence="1">
    <location>
        <begin position="135"/>
        <end position="153"/>
    </location>
</feature>
<dbReference type="Proteomes" id="UP000610846">
    <property type="component" value="Unassembled WGS sequence"/>
</dbReference>
<protein>
    <recommendedName>
        <fullName evidence="4">Permease</fullName>
    </recommendedName>
</protein>
<dbReference type="EMBL" id="JACYHB010000009">
    <property type="protein sequence ID" value="MBD8079784.1"/>
    <property type="molecule type" value="Genomic_DNA"/>
</dbReference>
<dbReference type="RefSeq" id="WP_191829363.1">
    <property type="nucleotide sequence ID" value="NZ_JACYHB010000009.1"/>
</dbReference>
<feature type="transmembrane region" description="Helical" evidence="1">
    <location>
        <begin position="78"/>
        <end position="99"/>
    </location>
</feature>
<sequence length="244" mass="23850">MDLSTRAVVTACLAAGVAVAAYFGPVPLAAAAAALALVVAVGWPRLLDVPVHGGTRVVVALAGLGAVGATAATRGEPALRHLPVVLALAVVLAFVAELLRRDGRPRLVESLSGTVSGIVVATSCAGWIATGRTDAGASLVVTCAVALAIASAVSALPLGLWAGGLATLALAVVAGGAVGWAMPDLDMQSGAWSGVVAGLLVASLHALFDQLPDLRGRLGALSASALPVAVGGTLIFVVGRVIVG</sequence>
<evidence type="ECO:0000256" key="1">
    <source>
        <dbReference type="SAM" id="Phobius"/>
    </source>
</evidence>
<gene>
    <name evidence="2" type="ORF">IF651_12030</name>
</gene>
<feature type="transmembrane region" description="Helical" evidence="1">
    <location>
        <begin position="220"/>
        <end position="243"/>
    </location>
</feature>
<reference evidence="2" key="1">
    <citation type="journal article" date="2018" name="Curr. Microbiol.">
        <title>Cellulosimicrobium arenosum sp. nov., Isolated from Marine Sediment Sand.</title>
        <authorList>
            <person name="Oh M."/>
            <person name="Kim J.H."/>
            <person name="Yoon J.H."/>
            <person name="Schumann P."/>
            <person name="Kim W."/>
        </authorList>
    </citation>
    <scope>NUCLEOTIDE SEQUENCE</scope>
    <source>
        <strain evidence="2">KCTC 49039</strain>
    </source>
</reference>
<proteinExistence type="predicted"/>
<evidence type="ECO:0000313" key="3">
    <source>
        <dbReference type="Proteomes" id="UP000610846"/>
    </source>
</evidence>
<accession>A0A927J0R8</accession>
<organism evidence="2 3">
    <name type="scientific">Cellulosimicrobium arenosum</name>
    <dbReference type="NCBI Taxonomy" id="2708133"/>
    <lineage>
        <taxon>Bacteria</taxon>
        <taxon>Bacillati</taxon>
        <taxon>Actinomycetota</taxon>
        <taxon>Actinomycetes</taxon>
        <taxon>Micrococcales</taxon>
        <taxon>Promicromonosporaceae</taxon>
        <taxon>Cellulosimicrobium</taxon>
    </lineage>
</organism>
<comment type="caution">
    <text evidence="2">The sequence shown here is derived from an EMBL/GenBank/DDBJ whole genome shotgun (WGS) entry which is preliminary data.</text>
</comment>
<feature type="transmembrane region" description="Helical" evidence="1">
    <location>
        <begin position="54"/>
        <end position="72"/>
    </location>
</feature>